<gene>
    <name evidence="10" type="ORF">AVEN_95394_1</name>
</gene>
<dbReference type="PROSITE" id="PS50261">
    <property type="entry name" value="G_PROTEIN_RECEP_F2_4"/>
    <property type="match status" value="1"/>
</dbReference>
<dbReference type="Pfam" id="PF00002">
    <property type="entry name" value="7tm_2"/>
    <property type="match status" value="1"/>
</dbReference>
<evidence type="ECO:0000256" key="3">
    <source>
        <dbReference type="ARBA" id="ARBA00022989"/>
    </source>
</evidence>
<evidence type="ECO:0000256" key="4">
    <source>
        <dbReference type="ARBA" id="ARBA00023136"/>
    </source>
</evidence>
<accession>A0A4Y2CID6</accession>
<comment type="caution">
    <text evidence="10">The sequence shown here is derived from an EMBL/GenBank/DDBJ whole genome shotgun (WGS) entry which is preliminary data.</text>
</comment>
<feature type="transmembrane region" description="Helical" evidence="7">
    <location>
        <begin position="804"/>
        <end position="823"/>
    </location>
</feature>
<dbReference type="GO" id="GO:0007166">
    <property type="term" value="P:cell surface receptor signaling pathway"/>
    <property type="evidence" value="ECO:0007669"/>
    <property type="project" value="InterPro"/>
</dbReference>
<comment type="subcellular location">
    <subcellularLocation>
        <location evidence="1">Membrane</location>
        <topology evidence="1">Multi-pass membrane protein</topology>
    </subcellularLocation>
</comment>
<dbReference type="InterPro" id="IPR000832">
    <property type="entry name" value="GPCR_2_secretin-like"/>
</dbReference>
<feature type="compositionally biased region" description="Basic residues" evidence="6">
    <location>
        <begin position="423"/>
        <end position="433"/>
    </location>
</feature>
<evidence type="ECO:0000256" key="5">
    <source>
        <dbReference type="ARBA" id="ARBA00023157"/>
    </source>
</evidence>
<dbReference type="InterPro" id="IPR046338">
    <property type="entry name" value="GAIN_dom_sf"/>
</dbReference>
<dbReference type="Gene3D" id="1.20.1070.10">
    <property type="entry name" value="Rhodopsin 7-helix transmembrane proteins"/>
    <property type="match status" value="1"/>
</dbReference>
<sequence length="1055" mass="117897">MFPDDSLKRTTAMMTPEPPKVVPTTEAATTTIVTTTTEVATTTLEPTTTEEPTTTPEPTTTTLEPTTTTTEPTTTTTPSTTTTEPTTTTTKAPTTTTTTTTTTPKPTTTTTKRTTTTKPPTTTTPATTTPDPSDTRYSATSSFHLSDLTAEGTPVYNDGPVHSSEDGPEGFGTSADFGDNEAKPERSCLKLNDLTKSVKGKASEEHNKCWRNPINCKHGFSASIFGKLLFDRKDDNKRYLFSTGGDIEGVPGVAIFYKGIYVHAVVSTGEKVWSVYVAGLVLNDTWSNVAFTWSQKEGLDLYINAKRQAFVKYPDPLPQPPRQPMKPLQLTIGCRRTGKNVYNDFVRGKLDEFVTWQYKVSHENASFFLGGLEPDKLCNPPKHPMKCSTDIKKLLEQLDTMDLTNIDTAMTTIQHISEVSKATNKKVAGKKKPTSTEDSKKGSAEEEDDDIDLEEMKKGNLKNMIAIVKKLVNKTSGPFSPGVEPEDLTVLYKMQEMVSIIFSEGQTDLWKELEADGEDSVSLLTSVQDWSMSKLLESKATEKNVDLLMLTENVATQSLKSEPKELKKKYAPYMYFPDYGKDAKWNELRNSWGGTADQMRVPVAVLGDSSEPTSIQSMYYNSYHKMAPLQNSITGLNATGIFLDSRVISFGVKPTYDKDVLTSDPVIIFLEHQLEKQKLLRGPSAEEIEEPKIESRECMRWSDTLEIPDTTKLEDPSAVKIGGWTPEGCTRVNSTELYTTCACDGLGMFALIAFPPVPKKYVEPEDETWVFVVRGLGYSLSIIILICYISAIAMRPSLHDQFHIIRLNLAIAAVGTMLSFFSVDFKRHDHEVCRVLSGFIHYFYLALGVWLCILTHALFKGFIKGIVDGRVNFYLLVGWGLPLIWVGIVVASTPNYGYEDRCMVGPTRILRCSLACPLFFISVGSLIWSVVICCNLTTPQIKREEVVKELNCSTKMLCFLSMAFTGIWIPGLVAWLEIDKVNLRGWRKLFQIFNSWIGVCIVLLLGVGSRHFRNAVLLKYINYLKKLFHSNEVNPSSRFVYTNGYRFEYKNYYYY</sequence>
<feature type="domain" description="G-protein coupled receptors family 2 profile 2" evidence="9">
    <location>
        <begin position="770"/>
        <end position="932"/>
    </location>
</feature>
<dbReference type="InterPro" id="IPR013320">
    <property type="entry name" value="ConA-like_dom_sf"/>
</dbReference>
<dbReference type="SUPFAM" id="SSF81321">
    <property type="entry name" value="Family A G protein-coupled receptor-like"/>
    <property type="match status" value="1"/>
</dbReference>
<dbReference type="OrthoDB" id="1100386at2759"/>
<dbReference type="InterPro" id="IPR000203">
    <property type="entry name" value="GPS"/>
</dbReference>
<dbReference type="SMART" id="SM00303">
    <property type="entry name" value="GPS"/>
    <property type="match status" value="1"/>
</dbReference>
<dbReference type="Proteomes" id="UP000499080">
    <property type="component" value="Unassembled WGS sequence"/>
</dbReference>
<feature type="transmembrane region" description="Helical" evidence="7">
    <location>
        <begin position="871"/>
        <end position="892"/>
    </location>
</feature>
<dbReference type="Gene3D" id="2.60.220.50">
    <property type="match status" value="1"/>
</dbReference>
<feature type="transmembrane region" description="Helical" evidence="7">
    <location>
        <begin position="988"/>
        <end position="1007"/>
    </location>
</feature>
<proteinExistence type="predicted"/>
<dbReference type="PANTHER" id="PTHR12011:SF347">
    <property type="entry name" value="FI21270P1-RELATED"/>
    <property type="match status" value="1"/>
</dbReference>
<keyword evidence="3 7" id="KW-1133">Transmembrane helix</keyword>
<feature type="region of interest" description="Disordered" evidence="6">
    <location>
        <begin position="422"/>
        <end position="449"/>
    </location>
</feature>
<keyword evidence="11" id="KW-1185">Reference proteome</keyword>
<dbReference type="InterPro" id="IPR017981">
    <property type="entry name" value="GPCR_2-like_7TM"/>
</dbReference>
<dbReference type="SUPFAM" id="SSF49899">
    <property type="entry name" value="Concanavalin A-like lectins/glucanases"/>
    <property type="match status" value="1"/>
</dbReference>
<keyword evidence="5" id="KW-1015">Disulfide bond</keyword>
<feature type="region of interest" description="Disordered" evidence="6">
    <location>
        <begin position="1"/>
        <end position="179"/>
    </location>
</feature>
<feature type="compositionally biased region" description="Low complexity" evidence="6">
    <location>
        <begin position="22"/>
        <end position="130"/>
    </location>
</feature>
<dbReference type="GO" id="GO:0005886">
    <property type="term" value="C:plasma membrane"/>
    <property type="evidence" value="ECO:0007669"/>
    <property type="project" value="TreeGrafter"/>
</dbReference>
<dbReference type="GO" id="GO:0004930">
    <property type="term" value="F:G protein-coupled receptor activity"/>
    <property type="evidence" value="ECO:0007669"/>
    <property type="project" value="InterPro"/>
</dbReference>
<evidence type="ECO:0000256" key="1">
    <source>
        <dbReference type="ARBA" id="ARBA00004141"/>
    </source>
</evidence>
<feature type="transmembrane region" description="Helical" evidence="7">
    <location>
        <begin position="912"/>
        <end position="936"/>
    </location>
</feature>
<name>A0A4Y2CID6_ARAVE</name>
<feature type="transmembrane region" description="Helical" evidence="7">
    <location>
        <begin position="835"/>
        <end position="859"/>
    </location>
</feature>
<dbReference type="PANTHER" id="PTHR12011">
    <property type="entry name" value="ADHESION G-PROTEIN COUPLED RECEPTOR"/>
    <property type="match status" value="1"/>
</dbReference>
<dbReference type="EMBL" id="BGPR01000192">
    <property type="protein sequence ID" value="GBM03497.1"/>
    <property type="molecule type" value="Genomic_DNA"/>
</dbReference>
<reference evidence="10 11" key="1">
    <citation type="journal article" date="2019" name="Sci. Rep.">
        <title>Orb-weaving spider Araneus ventricosus genome elucidates the spidroin gene catalogue.</title>
        <authorList>
            <person name="Kono N."/>
            <person name="Nakamura H."/>
            <person name="Ohtoshi R."/>
            <person name="Moran D.A.P."/>
            <person name="Shinohara A."/>
            <person name="Yoshida Y."/>
            <person name="Fujiwara M."/>
            <person name="Mori M."/>
            <person name="Tomita M."/>
            <person name="Arakawa K."/>
        </authorList>
    </citation>
    <scope>NUCLEOTIDE SEQUENCE [LARGE SCALE GENOMIC DNA]</scope>
</reference>
<evidence type="ECO:0000259" key="8">
    <source>
        <dbReference type="PROSITE" id="PS50221"/>
    </source>
</evidence>
<protein>
    <submittedName>
        <fullName evidence="10">Uncharacterized protein</fullName>
    </submittedName>
</protein>
<dbReference type="InterPro" id="IPR057244">
    <property type="entry name" value="GAIN_B"/>
</dbReference>
<keyword evidence="2 7" id="KW-0812">Transmembrane</keyword>
<evidence type="ECO:0000256" key="2">
    <source>
        <dbReference type="ARBA" id="ARBA00022692"/>
    </source>
</evidence>
<dbReference type="Pfam" id="PF01825">
    <property type="entry name" value="GPS"/>
    <property type="match status" value="1"/>
</dbReference>
<evidence type="ECO:0000313" key="11">
    <source>
        <dbReference type="Proteomes" id="UP000499080"/>
    </source>
</evidence>
<feature type="transmembrane region" description="Helical" evidence="7">
    <location>
        <begin position="769"/>
        <end position="792"/>
    </location>
</feature>
<dbReference type="PROSITE" id="PS50221">
    <property type="entry name" value="GAIN_B"/>
    <property type="match status" value="1"/>
</dbReference>
<dbReference type="AlphaFoldDB" id="A0A4Y2CID6"/>
<evidence type="ECO:0000256" key="6">
    <source>
        <dbReference type="SAM" id="MobiDB-lite"/>
    </source>
</evidence>
<feature type="compositionally biased region" description="Basic and acidic residues" evidence="6">
    <location>
        <begin position="434"/>
        <end position="444"/>
    </location>
</feature>
<evidence type="ECO:0000259" key="9">
    <source>
        <dbReference type="PROSITE" id="PS50261"/>
    </source>
</evidence>
<dbReference type="Gene3D" id="2.60.120.200">
    <property type="match status" value="1"/>
</dbReference>
<keyword evidence="4 7" id="KW-0472">Membrane</keyword>
<evidence type="ECO:0000313" key="10">
    <source>
        <dbReference type="EMBL" id="GBM03497.1"/>
    </source>
</evidence>
<feature type="transmembrane region" description="Helical" evidence="7">
    <location>
        <begin position="957"/>
        <end position="976"/>
    </location>
</feature>
<feature type="compositionally biased region" description="Polar residues" evidence="6">
    <location>
        <begin position="131"/>
        <end position="144"/>
    </location>
</feature>
<feature type="domain" description="GAIN-B" evidence="8">
    <location>
        <begin position="572"/>
        <end position="759"/>
    </location>
</feature>
<organism evidence="10 11">
    <name type="scientific">Araneus ventricosus</name>
    <name type="common">Orbweaver spider</name>
    <name type="synonym">Epeira ventricosa</name>
    <dbReference type="NCBI Taxonomy" id="182803"/>
    <lineage>
        <taxon>Eukaryota</taxon>
        <taxon>Metazoa</taxon>
        <taxon>Ecdysozoa</taxon>
        <taxon>Arthropoda</taxon>
        <taxon>Chelicerata</taxon>
        <taxon>Arachnida</taxon>
        <taxon>Araneae</taxon>
        <taxon>Araneomorphae</taxon>
        <taxon>Entelegynae</taxon>
        <taxon>Araneoidea</taxon>
        <taxon>Araneidae</taxon>
        <taxon>Araneus</taxon>
    </lineage>
</organism>
<evidence type="ECO:0000256" key="7">
    <source>
        <dbReference type="SAM" id="Phobius"/>
    </source>
</evidence>